<dbReference type="AlphaFoldDB" id="A0A1M6U921"/>
<evidence type="ECO:0000256" key="2">
    <source>
        <dbReference type="ARBA" id="ARBA00022741"/>
    </source>
</evidence>
<dbReference type="SUPFAM" id="SSF63520">
    <property type="entry name" value="PTS-regulatory domain, PRD"/>
    <property type="match status" value="2"/>
</dbReference>
<dbReference type="InterPro" id="IPR002078">
    <property type="entry name" value="Sigma_54_int"/>
</dbReference>
<dbReference type="InterPro" id="IPR003593">
    <property type="entry name" value="AAA+_ATPase"/>
</dbReference>
<organism evidence="9 10">
    <name type="scientific">Clostridium cavendishii DSM 21758</name>
    <dbReference type="NCBI Taxonomy" id="1121302"/>
    <lineage>
        <taxon>Bacteria</taxon>
        <taxon>Bacillati</taxon>
        <taxon>Bacillota</taxon>
        <taxon>Clostridia</taxon>
        <taxon>Eubacteriales</taxon>
        <taxon>Clostridiaceae</taxon>
        <taxon>Clostridium</taxon>
    </lineage>
</organism>
<dbReference type="GO" id="GO:0005524">
    <property type="term" value="F:ATP binding"/>
    <property type="evidence" value="ECO:0007669"/>
    <property type="project" value="UniProtKB-KW"/>
</dbReference>
<dbReference type="GO" id="GO:0003677">
    <property type="term" value="F:DNA binding"/>
    <property type="evidence" value="ECO:0007669"/>
    <property type="project" value="UniProtKB-KW"/>
</dbReference>
<feature type="domain" description="PRD" evidence="8">
    <location>
        <begin position="808"/>
        <end position="910"/>
    </location>
</feature>
<accession>A0A1M6U921</accession>
<evidence type="ECO:0000259" key="6">
    <source>
        <dbReference type="PROSITE" id="PS50045"/>
    </source>
</evidence>
<sequence length="910" mass="103982">MSKINEVYDALRELEQRERRGINAAELSNFMGLDRANVSRYLNKLYSNKLVDKIDGRPVVYCIAEKAKEENKDEPNKVVSDSKASNSLDMLVGSNLSLQMPIQQAKAAILYPPRGLHTLILGETGVGKSMFAEAMYQFAKEYKMIDQDAPFIRFNCADYADNPQLVMAQIFGVKKGAYTGADQDREGLLKKADGGIIFLDEIHRLSPQGQEMLFTYIDKGYFRVLGDTEKLVRAEVQIISATTEEPQSFLLKTFTRRIPMTITLPPLADRSISERYYLLEEFIKAESKRLTKSIYFNKNALISFLLYDCPNNIGQLKSDVQLSCAKAFLNYKANSRDYILIEQADLHQRVKKGLMKIQDHREEIDQLLQNVGDVLKFSFKDDVDLKLGLLELDEYKKGEFFYDIIENKLESLKKKGIEEKEINEILNIDIDRYFKKYIRDLPQKFRKDEISKIVDIEIVNLVEQVLGFATKKLNRDFDEKVYFGLALHLQGSLDRIRQGTKIFHPKLNFVRSEYNDEFMVAMEIAQIIDKKFNIEVPLDEIGYITMFLATNPYEVDDNVDGKVGVLVIMHGHTTASSMVEVANSLIGEEFVEALDMPLNMKAEAMYEVAKIKIKEMDNGKGVFLLVDMGSLTNFGDMVKEETGIRVKTIDMVSTLSVIEAGRKALNGRELEDIYDSCLEISRYGIQASRLKEEKRDKLILTTCFTGEGSAERLKKIILSNIEYNYGIKVEALDILDKEDFYSKVRELNKKYNIIAVVGAINTYLENVPFISATDILTGEGTKYLEELIKQEEEYEKIADSIGKQLTGLDSGKLVLDVRSMIINIEEKLNIKISYEVKIGILIHTCFLIDKLINGGKETPFAMLNNFRNENNREFILIKQCLRAIEMSYEVNIGENELAYIVRMIINNCVI</sequence>
<dbReference type="GO" id="GO:0016301">
    <property type="term" value="F:kinase activity"/>
    <property type="evidence" value="ECO:0007669"/>
    <property type="project" value="UniProtKB-KW"/>
</dbReference>
<evidence type="ECO:0000256" key="3">
    <source>
        <dbReference type="ARBA" id="ARBA00022777"/>
    </source>
</evidence>
<protein>
    <submittedName>
        <fullName evidence="9">Sigma 54 modulation protein</fullName>
    </submittedName>
</protein>
<dbReference type="CDD" id="cd00090">
    <property type="entry name" value="HTH_ARSR"/>
    <property type="match status" value="1"/>
</dbReference>
<dbReference type="GO" id="GO:0009401">
    <property type="term" value="P:phosphoenolpyruvate-dependent sugar phosphotransferase system"/>
    <property type="evidence" value="ECO:0007669"/>
    <property type="project" value="InterPro"/>
</dbReference>
<gene>
    <name evidence="9" type="ORF">SAMN02745163_04217</name>
</gene>
<dbReference type="Gene3D" id="3.40.50.510">
    <property type="entry name" value="Phosphotransferase system, mannose-type IIA component"/>
    <property type="match status" value="1"/>
</dbReference>
<name>A0A1M6U921_9CLOT</name>
<dbReference type="SUPFAM" id="SSF53062">
    <property type="entry name" value="PTS system fructose IIA component-like"/>
    <property type="match status" value="1"/>
</dbReference>
<dbReference type="InterPro" id="IPR025943">
    <property type="entry name" value="Sigma_54_int_dom_ATP-bd_2"/>
</dbReference>
<dbReference type="RefSeq" id="WP_072993030.1">
    <property type="nucleotide sequence ID" value="NZ_FQZB01000022.1"/>
</dbReference>
<dbReference type="SUPFAM" id="SSF46785">
    <property type="entry name" value="Winged helix' DNA-binding domain"/>
    <property type="match status" value="1"/>
</dbReference>
<dbReference type="InterPro" id="IPR036634">
    <property type="entry name" value="PRD_sf"/>
</dbReference>
<evidence type="ECO:0000256" key="5">
    <source>
        <dbReference type="ARBA" id="ARBA00023125"/>
    </source>
</evidence>
<dbReference type="SMART" id="SM00382">
    <property type="entry name" value="AAA"/>
    <property type="match status" value="1"/>
</dbReference>
<dbReference type="SUPFAM" id="SSF52540">
    <property type="entry name" value="P-loop containing nucleoside triphosphate hydrolases"/>
    <property type="match status" value="1"/>
</dbReference>
<evidence type="ECO:0000313" key="10">
    <source>
        <dbReference type="Proteomes" id="UP000184310"/>
    </source>
</evidence>
<keyword evidence="5" id="KW-0238">DNA-binding</keyword>
<dbReference type="CDD" id="cd00006">
    <property type="entry name" value="PTS_IIA_man"/>
    <property type="match status" value="1"/>
</dbReference>
<dbReference type="PROSITE" id="PS50045">
    <property type="entry name" value="SIGMA54_INTERACT_4"/>
    <property type="match status" value="1"/>
</dbReference>
<keyword evidence="1" id="KW-0808">Transferase</keyword>
<dbReference type="OrthoDB" id="9765164at2"/>
<dbReference type="InterPro" id="IPR011991">
    <property type="entry name" value="ArsR-like_HTH"/>
</dbReference>
<dbReference type="PANTHER" id="PTHR32071:SF38">
    <property type="entry name" value="PSP OPERON TRANSCRIPTIONAL ACTIVATOR"/>
    <property type="match status" value="1"/>
</dbReference>
<dbReference type="PROSITE" id="PS51096">
    <property type="entry name" value="PTS_EIIA_TYPE_4"/>
    <property type="match status" value="1"/>
</dbReference>
<dbReference type="InterPro" id="IPR004701">
    <property type="entry name" value="PTS_EIIA_man-typ"/>
</dbReference>
<dbReference type="GO" id="GO:0006355">
    <property type="term" value="P:regulation of DNA-templated transcription"/>
    <property type="evidence" value="ECO:0007669"/>
    <property type="project" value="InterPro"/>
</dbReference>
<evidence type="ECO:0000259" key="7">
    <source>
        <dbReference type="PROSITE" id="PS51096"/>
    </source>
</evidence>
<reference evidence="9 10" key="1">
    <citation type="submission" date="2016-11" db="EMBL/GenBank/DDBJ databases">
        <authorList>
            <person name="Jaros S."/>
            <person name="Januszkiewicz K."/>
            <person name="Wedrychowicz H."/>
        </authorList>
    </citation>
    <scope>NUCLEOTIDE SEQUENCE [LARGE SCALE GENOMIC DNA]</scope>
    <source>
        <strain evidence="9 10">DSM 21758</strain>
    </source>
</reference>
<evidence type="ECO:0000256" key="4">
    <source>
        <dbReference type="ARBA" id="ARBA00022840"/>
    </source>
</evidence>
<dbReference type="InterPro" id="IPR027417">
    <property type="entry name" value="P-loop_NTPase"/>
</dbReference>
<dbReference type="PROSITE" id="PS00676">
    <property type="entry name" value="SIGMA54_INTERACT_2"/>
    <property type="match status" value="1"/>
</dbReference>
<dbReference type="Proteomes" id="UP000184310">
    <property type="component" value="Unassembled WGS sequence"/>
</dbReference>
<dbReference type="STRING" id="1121302.SAMN02745163_04217"/>
<dbReference type="InterPro" id="IPR011608">
    <property type="entry name" value="PRD"/>
</dbReference>
<feature type="domain" description="Sigma-54 factor interaction" evidence="6">
    <location>
        <begin position="91"/>
        <end position="325"/>
    </location>
</feature>
<dbReference type="InterPro" id="IPR036390">
    <property type="entry name" value="WH_DNA-bd_sf"/>
</dbReference>
<dbReference type="Gene3D" id="1.10.1790.10">
    <property type="entry name" value="PRD domain"/>
    <property type="match status" value="2"/>
</dbReference>
<dbReference type="PROSITE" id="PS51372">
    <property type="entry name" value="PRD_2"/>
    <property type="match status" value="2"/>
</dbReference>
<dbReference type="InterPro" id="IPR033887">
    <property type="entry name" value="PTS_IIA_man"/>
</dbReference>
<dbReference type="Pfam" id="PF03610">
    <property type="entry name" value="EIIA-man"/>
    <property type="match status" value="1"/>
</dbReference>
<dbReference type="Pfam" id="PF00874">
    <property type="entry name" value="PRD"/>
    <property type="match status" value="2"/>
</dbReference>
<evidence type="ECO:0000313" key="9">
    <source>
        <dbReference type="EMBL" id="SHK65673.1"/>
    </source>
</evidence>
<dbReference type="InterPro" id="IPR036388">
    <property type="entry name" value="WH-like_DNA-bd_sf"/>
</dbReference>
<dbReference type="EMBL" id="FQZB01000022">
    <property type="protein sequence ID" value="SHK65673.1"/>
    <property type="molecule type" value="Genomic_DNA"/>
</dbReference>
<keyword evidence="2" id="KW-0547">Nucleotide-binding</keyword>
<keyword evidence="3" id="KW-0418">Kinase</keyword>
<dbReference type="Gene3D" id="3.40.50.300">
    <property type="entry name" value="P-loop containing nucleotide triphosphate hydrolases"/>
    <property type="match status" value="1"/>
</dbReference>
<dbReference type="Gene3D" id="1.10.10.10">
    <property type="entry name" value="Winged helix-like DNA-binding domain superfamily/Winged helix DNA-binding domain"/>
    <property type="match status" value="1"/>
</dbReference>
<dbReference type="CDD" id="cd00009">
    <property type="entry name" value="AAA"/>
    <property type="match status" value="1"/>
</dbReference>
<feature type="domain" description="PTS EIIA type-4" evidence="7">
    <location>
        <begin position="562"/>
        <end position="685"/>
    </location>
</feature>
<proteinExistence type="predicted"/>
<dbReference type="InterPro" id="IPR036662">
    <property type="entry name" value="PTS_EIIA_man-typ_sf"/>
</dbReference>
<keyword evidence="10" id="KW-1185">Reference proteome</keyword>
<feature type="domain" description="PRD" evidence="8">
    <location>
        <begin position="453"/>
        <end position="558"/>
    </location>
</feature>
<keyword evidence="4" id="KW-0067">ATP-binding</keyword>
<evidence type="ECO:0000259" key="8">
    <source>
        <dbReference type="PROSITE" id="PS51372"/>
    </source>
</evidence>
<dbReference type="PANTHER" id="PTHR32071">
    <property type="entry name" value="TRANSCRIPTIONAL REGULATORY PROTEIN"/>
    <property type="match status" value="1"/>
</dbReference>
<dbReference type="GO" id="GO:0016020">
    <property type="term" value="C:membrane"/>
    <property type="evidence" value="ECO:0007669"/>
    <property type="project" value="InterPro"/>
</dbReference>
<dbReference type="Pfam" id="PF00158">
    <property type="entry name" value="Sigma54_activat"/>
    <property type="match status" value="1"/>
</dbReference>
<evidence type="ECO:0000256" key="1">
    <source>
        <dbReference type="ARBA" id="ARBA00022679"/>
    </source>
</evidence>